<dbReference type="eggNOG" id="COG0559">
    <property type="taxonomic scope" value="Bacteria"/>
</dbReference>
<feature type="transmembrane region" description="Helical" evidence="9">
    <location>
        <begin position="32"/>
        <end position="50"/>
    </location>
</feature>
<keyword evidence="7 9" id="KW-0472">Membrane</keyword>
<keyword evidence="11" id="KW-1185">Reference proteome</keyword>
<dbReference type="Pfam" id="PF02653">
    <property type="entry name" value="BPD_transp_2"/>
    <property type="match status" value="1"/>
</dbReference>
<feature type="transmembrane region" description="Helical" evidence="9">
    <location>
        <begin position="56"/>
        <end position="76"/>
    </location>
</feature>
<keyword evidence="4 9" id="KW-0812">Transmembrane</keyword>
<feature type="transmembrane region" description="Helical" evidence="9">
    <location>
        <begin position="262"/>
        <end position="283"/>
    </location>
</feature>
<dbReference type="HOGENOM" id="CLU_039929_1_1_9"/>
<dbReference type="InterPro" id="IPR052157">
    <property type="entry name" value="BCAA_transport_permease"/>
</dbReference>
<dbReference type="PANTHER" id="PTHR11795">
    <property type="entry name" value="BRANCHED-CHAIN AMINO ACID TRANSPORT SYSTEM PERMEASE PROTEIN LIVH"/>
    <property type="match status" value="1"/>
</dbReference>
<evidence type="ECO:0000256" key="7">
    <source>
        <dbReference type="ARBA" id="ARBA00023136"/>
    </source>
</evidence>
<keyword evidence="6 9" id="KW-1133">Transmembrane helix</keyword>
<dbReference type="EMBL" id="CM001441">
    <property type="protein sequence ID" value="EHQ89401.1"/>
    <property type="molecule type" value="Genomic_DNA"/>
</dbReference>
<dbReference type="CDD" id="cd06582">
    <property type="entry name" value="TM_PBP1_LivH_like"/>
    <property type="match status" value="1"/>
</dbReference>
<dbReference type="GO" id="GO:0022857">
    <property type="term" value="F:transmembrane transporter activity"/>
    <property type="evidence" value="ECO:0007669"/>
    <property type="project" value="InterPro"/>
</dbReference>
<dbReference type="Proteomes" id="UP000005104">
    <property type="component" value="Chromosome"/>
</dbReference>
<protein>
    <submittedName>
        <fullName evidence="10">Branched-chain amino acid ABC-type transport system, permease component</fullName>
    </submittedName>
</protein>
<reference evidence="10 11" key="1">
    <citation type="submission" date="2011-11" db="EMBL/GenBank/DDBJ databases">
        <title>The Noncontiguous Finished genome of Desulfosporosinus youngiae DSM 17734.</title>
        <authorList>
            <consortium name="US DOE Joint Genome Institute (JGI-PGF)"/>
            <person name="Lucas S."/>
            <person name="Han J."/>
            <person name="Lapidus A."/>
            <person name="Cheng J.-F."/>
            <person name="Goodwin L."/>
            <person name="Pitluck S."/>
            <person name="Peters L."/>
            <person name="Ovchinnikova G."/>
            <person name="Lu M."/>
            <person name="Land M.L."/>
            <person name="Hauser L."/>
            <person name="Pester M."/>
            <person name="Spring S."/>
            <person name="Ollivier B."/>
            <person name="Rattei T."/>
            <person name="Klenk H.-P."/>
            <person name="Wagner M."/>
            <person name="Loy A."/>
            <person name="Woyke T.J."/>
        </authorList>
    </citation>
    <scope>NUCLEOTIDE SEQUENCE [LARGE SCALE GENOMIC DNA]</scope>
    <source>
        <strain evidence="10 11">DSM 17734</strain>
    </source>
</reference>
<accession>H5XUG5</accession>
<evidence type="ECO:0000256" key="2">
    <source>
        <dbReference type="ARBA" id="ARBA00022448"/>
    </source>
</evidence>
<evidence type="ECO:0000256" key="8">
    <source>
        <dbReference type="ARBA" id="ARBA00037998"/>
    </source>
</evidence>
<dbReference type="OrthoDB" id="9807115at2"/>
<feature type="transmembrane region" description="Helical" evidence="9">
    <location>
        <begin position="6"/>
        <end position="25"/>
    </location>
</feature>
<dbReference type="RefSeq" id="WP_007783063.1">
    <property type="nucleotide sequence ID" value="NZ_CM001441.1"/>
</dbReference>
<keyword evidence="5" id="KW-0029">Amino-acid transport</keyword>
<dbReference type="AlphaFoldDB" id="H5XUG5"/>
<evidence type="ECO:0000256" key="4">
    <source>
        <dbReference type="ARBA" id="ARBA00022692"/>
    </source>
</evidence>
<comment type="subcellular location">
    <subcellularLocation>
        <location evidence="1">Cell membrane</location>
        <topology evidence="1">Multi-pass membrane protein</topology>
    </subcellularLocation>
</comment>
<dbReference type="PANTHER" id="PTHR11795:SF450">
    <property type="entry name" value="ABC TRANSPORTER PERMEASE PROTEIN"/>
    <property type="match status" value="1"/>
</dbReference>
<evidence type="ECO:0000256" key="5">
    <source>
        <dbReference type="ARBA" id="ARBA00022970"/>
    </source>
</evidence>
<feature type="transmembrane region" description="Helical" evidence="9">
    <location>
        <begin position="210"/>
        <end position="231"/>
    </location>
</feature>
<feature type="transmembrane region" description="Helical" evidence="9">
    <location>
        <begin position="184"/>
        <end position="204"/>
    </location>
</feature>
<dbReference type="STRING" id="768710.DesyoDRAFT_2320"/>
<evidence type="ECO:0000256" key="3">
    <source>
        <dbReference type="ARBA" id="ARBA00022475"/>
    </source>
</evidence>
<feature type="transmembrane region" description="Helical" evidence="9">
    <location>
        <begin position="131"/>
        <end position="152"/>
    </location>
</feature>
<feature type="transmembrane region" description="Helical" evidence="9">
    <location>
        <begin position="238"/>
        <end position="256"/>
    </location>
</feature>
<dbReference type="InterPro" id="IPR001851">
    <property type="entry name" value="ABC_transp_permease"/>
</dbReference>
<evidence type="ECO:0000313" key="10">
    <source>
        <dbReference type="EMBL" id="EHQ89401.1"/>
    </source>
</evidence>
<comment type="similarity">
    <text evidence="8">Belongs to the binding-protein-dependent transport system permease family. LivHM subfamily.</text>
</comment>
<evidence type="ECO:0000256" key="9">
    <source>
        <dbReference type="SAM" id="Phobius"/>
    </source>
</evidence>
<proteinExistence type="inferred from homology"/>
<evidence type="ECO:0000256" key="1">
    <source>
        <dbReference type="ARBA" id="ARBA00004651"/>
    </source>
</evidence>
<keyword evidence="3" id="KW-1003">Cell membrane</keyword>
<feature type="transmembrane region" description="Helical" evidence="9">
    <location>
        <begin position="88"/>
        <end position="111"/>
    </location>
</feature>
<sequence length="294" mass="30921">MQDILFGLTTGSIYALMALAIGIVYSTTGIINFANGSVVMTGAIIGFWLVNMIGLPLWLAILLSIVITAAVNIILYETCVKILGNLHVNIGWITTLLGASIILDNLARVIFGSEPQPFPYLFGGIEITLLGHRILLHEIAMVVITLVIAISYQAMIKKTTLGNAIRAVSSLPDSAKIMGIKSEVIIVLCFGFAGGVAAVCGILMAPITFVSYTMTMTVGLKGFAAALIGGLGNTKGAFVGGWSLGILEALLSRYIPLGLKDAVSFVIMILIILLMPGGVLSGIKLRKKAAAVKL</sequence>
<evidence type="ECO:0000313" key="11">
    <source>
        <dbReference type="Proteomes" id="UP000005104"/>
    </source>
</evidence>
<keyword evidence="2" id="KW-0813">Transport</keyword>
<evidence type="ECO:0000256" key="6">
    <source>
        <dbReference type="ARBA" id="ARBA00022989"/>
    </source>
</evidence>
<dbReference type="GO" id="GO:0006865">
    <property type="term" value="P:amino acid transport"/>
    <property type="evidence" value="ECO:0007669"/>
    <property type="project" value="UniProtKB-KW"/>
</dbReference>
<organism evidence="10 11">
    <name type="scientific">Desulfosporosinus youngiae DSM 17734</name>
    <dbReference type="NCBI Taxonomy" id="768710"/>
    <lineage>
        <taxon>Bacteria</taxon>
        <taxon>Bacillati</taxon>
        <taxon>Bacillota</taxon>
        <taxon>Clostridia</taxon>
        <taxon>Eubacteriales</taxon>
        <taxon>Desulfitobacteriaceae</taxon>
        <taxon>Desulfosporosinus</taxon>
    </lineage>
</organism>
<name>H5XUG5_9FIRM</name>
<gene>
    <name evidence="10" type="ORF">DesyoDRAFT_2320</name>
</gene>
<dbReference type="GO" id="GO:0005886">
    <property type="term" value="C:plasma membrane"/>
    <property type="evidence" value="ECO:0007669"/>
    <property type="project" value="UniProtKB-SubCell"/>
</dbReference>